<dbReference type="Gene3D" id="1.10.10.10">
    <property type="entry name" value="Winged helix-like DNA-binding domain superfamily/Winged helix DNA-binding domain"/>
    <property type="match status" value="1"/>
</dbReference>
<sequence>MKKLRPRQEVCVSDLKSGNEKAFSILFDQYGKKLYHYSRKFGLPHEDAEGIVQEVFLKVWQRRKDLNEDLSTNAYIYKIAKSFIIKRKKKLLLEKVYFQLEKHNDFEAIDTEGEYRFIIGDLMKWVYKFASMLPKNQREVFELKNKKHLTIDEIALKLKVPKRRVENQIYLANKTIKSKINTEKVLLWLGTGLFDLL</sequence>
<dbReference type="Proteomes" id="UP000649799">
    <property type="component" value="Unassembled WGS sequence"/>
</dbReference>
<keyword evidence="8" id="KW-1185">Reference proteome</keyword>
<feature type="domain" description="RNA polymerase sigma-70 region 2" evidence="5">
    <location>
        <begin position="26"/>
        <end position="90"/>
    </location>
</feature>
<dbReference type="SUPFAM" id="SSF88946">
    <property type="entry name" value="Sigma2 domain of RNA polymerase sigma factors"/>
    <property type="match status" value="1"/>
</dbReference>
<dbReference type="InterPro" id="IPR013249">
    <property type="entry name" value="RNA_pol_sigma70_r4_t2"/>
</dbReference>
<accession>A0ABX0HEM2</accession>
<dbReference type="InterPro" id="IPR007627">
    <property type="entry name" value="RNA_pol_sigma70_r2"/>
</dbReference>
<dbReference type="InterPro" id="IPR014284">
    <property type="entry name" value="RNA_pol_sigma-70_dom"/>
</dbReference>
<evidence type="ECO:0000313" key="7">
    <source>
        <dbReference type="EMBL" id="NHE59393.1"/>
    </source>
</evidence>
<dbReference type="NCBIfam" id="TIGR02937">
    <property type="entry name" value="sigma70-ECF"/>
    <property type="match status" value="1"/>
</dbReference>
<name>A0ABX0HEM2_9BACT</name>
<dbReference type="PANTHER" id="PTHR43133:SF46">
    <property type="entry name" value="RNA POLYMERASE SIGMA-70 FACTOR ECF SUBFAMILY"/>
    <property type="match status" value="1"/>
</dbReference>
<dbReference type="Gene3D" id="1.10.1740.10">
    <property type="match status" value="1"/>
</dbReference>
<feature type="domain" description="RNA polymerase sigma factor 70 region 4 type 2" evidence="6">
    <location>
        <begin position="129"/>
        <end position="172"/>
    </location>
</feature>
<dbReference type="InterPro" id="IPR036388">
    <property type="entry name" value="WH-like_DNA-bd_sf"/>
</dbReference>
<dbReference type="Pfam" id="PF08281">
    <property type="entry name" value="Sigma70_r4_2"/>
    <property type="match status" value="1"/>
</dbReference>
<dbReference type="EMBL" id="JAANYN010000012">
    <property type="protein sequence ID" value="NHE59393.1"/>
    <property type="molecule type" value="Genomic_DNA"/>
</dbReference>
<keyword evidence="2" id="KW-0805">Transcription regulation</keyword>
<comment type="similarity">
    <text evidence="1">Belongs to the sigma-70 factor family. ECF subfamily.</text>
</comment>
<dbReference type="SUPFAM" id="SSF88659">
    <property type="entry name" value="Sigma3 and sigma4 domains of RNA polymerase sigma factors"/>
    <property type="match status" value="1"/>
</dbReference>
<organism evidence="7 8">
    <name type="scientific">Cyclobacterium plantarum</name>
    <dbReference type="NCBI Taxonomy" id="2716263"/>
    <lineage>
        <taxon>Bacteria</taxon>
        <taxon>Pseudomonadati</taxon>
        <taxon>Bacteroidota</taxon>
        <taxon>Cytophagia</taxon>
        <taxon>Cytophagales</taxon>
        <taxon>Cyclobacteriaceae</taxon>
        <taxon>Cyclobacterium</taxon>
    </lineage>
</organism>
<evidence type="ECO:0000259" key="6">
    <source>
        <dbReference type="Pfam" id="PF08281"/>
    </source>
</evidence>
<protein>
    <submittedName>
        <fullName evidence="7">Sigma-70 family RNA polymerase sigma factor</fullName>
    </submittedName>
</protein>
<dbReference type="InterPro" id="IPR013325">
    <property type="entry name" value="RNA_pol_sigma_r2"/>
</dbReference>
<dbReference type="RefSeq" id="WP_166150750.1">
    <property type="nucleotide sequence ID" value="NZ_JAANYN010000012.1"/>
</dbReference>
<evidence type="ECO:0000256" key="4">
    <source>
        <dbReference type="ARBA" id="ARBA00023163"/>
    </source>
</evidence>
<evidence type="ECO:0000313" key="8">
    <source>
        <dbReference type="Proteomes" id="UP000649799"/>
    </source>
</evidence>
<dbReference type="PANTHER" id="PTHR43133">
    <property type="entry name" value="RNA POLYMERASE ECF-TYPE SIGMA FACTO"/>
    <property type="match status" value="1"/>
</dbReference>
<keyword evidence="4" id="KW-0804">Transcription</keyword>
<proteinExistence type="inferred from homology"/>
<dbReference type="Pfam" id="PF04542">
    <property type="entry name" value="Sigma70_r2"/>
    <property type="match status" value="1"/>
</dbReference>
<evidence type="ECO:0000256" key="3">
    <source>
        <dbReference type="ARBA" id="ARBA00023082"/>
    </source>
</evidence>
<dbReference type="InterPro" id="IPR039425">
    <property type="entry name" value="RNA_pol_sigma-70-like"/>
</dbReference>
<evidence type="ECO:0000256" key="1">
    <source>
        <dbReference type="ARBA" id="ARBA00010641"/>
    </source>
</evidence>
<gene>
    <name evidence="7" type="ORF">G9Q97_21485</name>
</gene>
<reference evidence="7 8" key="1">
    <citation type="submission" date="2020-03" db="EMBL/GenBank/DDBJ databases">
        <title>Cyclobacterium plantarum sp. nov., a marine bacterium isolated from a coastal-marine wetland.</title>
        <authorList>
            <person name="Sanchez-Porro C."/>
            <person name="Ventosa A."/>
            <person name="Amoozegar M."/>
        </authorList>
    </citation>
    <scope>NUCLEOTIDE SEQUENCE [LARGE SCALE GENOMIC DNA]</scope>
    <source>
        <strain evidence="7 8">GBPx2</strain>
    </source>
</reference>
<comment type="caution">
    <text evidence="7">The sequence shown here is derived from an EMBL/GenBank/DDBJ whole genome shotgun (WGS) entry which is preliminary data.</text>
</comment>
<evidence type="ECO:0000259" key="5">
    <source>
        <dbReference type="Pfam" id="PF04542"/>
    </source>
</evidence>
<evidence type="ECO:0000256" key="2">
    <source>
        <dbReference type="ARBA" id="ARBA00023015"/>
    </source>
</evidence>
<keyword evidence="3" id="KW-0731">Sigma factor</keyword>
<dbReference type="InterPro" id="IPR013324">
    <property type="entry name" value="RNA_pol_sigma_r3/r4-like"/>
</dbReference>